<keyword evidence="2" id="KW-1185">Reference proteome</keyword>
<dbReference type="PANTHER" id="PTHR42194">
    <property type="entry name" value="UPF0276 PROTEIN HI_1600"/>
    <property type="match status" value="1"/>
</dbReference>
<dbReference type="InterPro" id="IPR007801">
    <property type="entry name" value="MbnB/TglH/ChrH"/>
</dbReference>
<dbReference type="InterPro" id="IPR036237">
    <property type="entry name" value="Xyl_isomerase-like_sf"/>
</dbReference>
<sequence length="480" mass="50803">MHALPDLGVGLVLWPELMPVLAEDDGAIGVVEIEPEFFWFETGNAQAPMRIDTGMVRQLAELPQHKLVHGVASPVGGSLAPEPQRLQLMREVVQALGAPWASEHLSFNAVPVAGGPVDSGFLLPPLQTVASAQQAAANIRTMAQGLRVPFAVENNVNYLRPVAGELSDGAFIAEVATQADCGILLDLHNLWTNQKNGRQPVREALAALPLERVCELHLAGGFAHRGYWLDAHSGLVDEELMRLAAELMPALPNLHAIVFEMLPTALAHVGIADVRRQIDRLHTLWALRRPGARAPQAAAGLARGDGGVAPSPADWERTLGALVRGDAPGAHPIAALLADPGVALLRELASNARAGQIASAARLTTRMLLAHGGEAAFRSLFEDYAAAQPPRQFASSEALGFLEHVQLAAPAIPQLAQVAMFESAVIHSALQGDARVVAFDRDPVPLLTALAERRAPPPAQAPGRFAIELQGGAVIAIRAG</sequence>
<dbReference type="Proteomes" id="UP000695802">
    <property type="component" value="Unassembled WGS sequence"/>
</dbReference>
<dbReference type="PANTHER" id="PTHR42194:SF1">
    <property type="entry name" value="UPF0276 PROTEIN HI_1600"/>
    <property type="match status" value="1"/>
</dbReference>
<dbReference type="Gene3D" id="3.20.20.150">
    <property type="entry name" value="Divalent-metal-dependent TIM barrel enzymes"/>
    <property type="match status" value="1"/>
</dbReference>
<organism evidence="1 2">
    <name type="scientific">Xanthomonas bonasiae</name>
    <dbReference type="NCBI Taxonomy" id="2810351"/>
    <lineage>
        <taxon>Bacteria</taxon>
        <taxon>Pseudomonadati</taxon>
        <taxon>Pseudomonadota</taxon>
        <taxon>Gammaproteobacteria</taxon>
        <taxon>Lysobacterales</taxon>
        <taxon>Lysobacteraceae</taxon>
        <taxon>Xanthomonas</taxon>
    </lineage>
</organism>
<reference evidence="1 2" key="1">
    <citation type="submission" date="2021-02" db="EMBL/GenBank/DDBJ databases">
        <title>Taxonomically Unique Crown Gall-Associated Xanthomonas Stains Have Deficiency in Virulence Repertories.</title>
        <authorList>
            <person name="Mafakheri H."/>
            <person name="Taghavi S.M."/>
            <person name="Dimkic I."/>
            <person name="Nemanja K."/>
            <person name="Osdaghi E."/>
        </authorList>
    </citation>
    <scope>NUCLEOTIDE SEQUENCE [LARGE SCALE GENOMIC DNA]</scope>
    <source>
        <strain evidence="1 2">FX4</strain>
    </source>
</reference>
<evidence type="ECO:0000313" key="1">
    <source>
        <dbReference type="EMBL" id="MBN6104717.1"/>
    </source>
</evidence>
<accession>A0ABS3B8X7</accession>
<dbReference type="EMBL" id="JAFIWB010000037">
    <property type="protein sequence ID" value="MBN6104717.1"/>
    <property type="molecule type" value="Genomic_DNA"/>
</dbReference>
<evidence type="ECO:0000313" key="2">
    <source>
        <dbReference type="Proteomes" id="UP000695802"/>
    </source>
</evidence>
<dbReference type="RefSeq" id="WP_206231059.1">
    <property type="nucleotide sequence ID" value="NZ_JAFIWB010000037.1"/>
</dbReference>
<protein>
    <submittedName>
        <fullName evidence="1">DUF692 family protein</fullName>
    </submittedName>
</protein>
<gene>
    <name evidence="1" type="ORF">JR064_21370</name>
</gene>
<proteinExistence type="predicted"/>
<dbReference type="Pfam" id="PF05114">
    <property type="entry name" value="MbnB_TglH_ChrH"/>
    <property type="match status" value="1"/>
</dbReference>
<comment type="caution">
    <text evidence="1">The sequence shown here is derived from an EMBL/GenBank/DDBJ whole genome shotgun (WGS) entry which is preliminary data.</text>
</comment>
<name>A0ABS3B8X7_9XANT</name>
<dbReference type="SUPFAM" id="SSF51658">
    <property type="entry name" value="Xylose isomerase-like"/>
    <property type="match status" value="1"/>
</dbReference>